<dbReference type="InterPro" id="IPR000182">
    <property type="entry name" value="GNAT_dom"/>
</dbReference>
<dbReference type="AlphaFoldDB" id="M7SPB8"/>
<organism evidence="4 5">
    <name type="scientific">Eutypa lata (strain UCR-EL1)</name>
    <name type="common">Grapevine dieback disease fungus</name>
    <name type="synonym">Eutypa armeniacae</name>
    <dbReference type="NCBI Taxonomy" id="1287681"/>
    <lineage>
        <taxon>Eukaryota</taxon>
        <taxon>Fungi</taxon>
        <taxon>Dikarya</taxon>
        <taxon>Ascomycota</taxon>
        <taxon>Pezizomycotina</taxon>
        <taxon>Sordariomycetes</taxon>
        <taxon>Xylariomycetidae</taxon>
        <taxon>Xylariales</taxon>
        <taxon>Diatrypaceae</taxon>
        <taxon>Eutypa</taxon>
    </lineage>
</organism>
<proteinExistence type="predicted"/>
<evidence type="ECO:0000259" key="3">
    <source>
        <dbReference type="PROSITE" id="PS51186"/>
    </source>
</evidence>
<evidence type="ECO:0000256" key="1">
    <source>
        <dbReference type="ARBA" id="ARBA00022679"/>
    </source>
</evidence>
<dbReference type="Proteomes" id="UP000012174">
    <property type="component" value="Unassembled WGS sequence"/>
</dbReference>
<dbReference type="SUPFAM" id="SSF55729">
    <property type="entry name" value="Acyl-CoA N-acyltransferases (Nat)"/>
    <property type="match status" value="1"/>
</dbReference>
<dbReference type="Pfam" id="PF00583">
    <property type="entry name" value="Acetyltransf_1"/>
    <property type="match status" value="1"/>
</dbReference>
<keyword evidence="5" id="KW-1185">Reference proteome</keyword>
<dbReference type="STRING" id="1287681.M7SPB8"/>
<protein>
    <submittedName>
        <fullName evidence="4">Putative gcn5-like n-acetyltransferase protein</fullName>
    </submittedName>
</protein>
<dbReference type="InterPro" id="IPR050832">
    <property type="entry name" value="Bact_Acetyltransf"/>
</dbReference>
<keyword evidence="2" id="KW-0012">Acyltransferase</keyword>
<evidence type="ECO:0000313" key="4">
    <source>
        <dbReference type="EMBL" id="EMR68269.1"/>
    </source>
</evidence>
<dbReference type="OMA" id="EGHRAVW"/>
<dbReference type="PANTHER" id="PTHR43877">
    <property type="entry name" value="AMINOALKYLPHOSPHONATE N-ACETYLTRANSFERASE-RELATED-RELATED"/>
    <property type="match status" value="1"/>
</dbReference>
<sequence>MESTNQPSEDHPDTVTVSNAVTADIEQMSVVGTAAFLAQFEDAPEPLQARINVVSNQSIQLGFAKDLTTALNDNSKATIVARNASGEVLGFAQLSKNKPCVFLPKDHDTTNWASLDMLYVNPEHHGKSVRTRLMQAAEEICRKEGAEMMWLIAYERNLPALILYKKCGFGLKSNTVFDKQIDARNSLVLVKSIRD</sequence>
<dbReference type="CDD" id="cd04301">
    <property type="entry name" value="NAT_SF"/>
    <property type="match status" value="1"/>
</dbReference>
<evidence type="ECO:0000313" key="5">
    <source>
        <dbReference type="Proteomes" id="UP000012174"/>
    </source>
</evidence>
<dbReference type="PANTHER" id="PTHR43877:SF2">
    <property type="entry name" value="AMINOALKYLPHOSPHONATE N-ACETYLTRANSFERASE-RELATED"/>
    <property type="match status" value="1"/>
</dbReference>
<reference evidence="5" key="1">
    <citation type="journal article" date="2013" name="Genome Announc.">
        <title>Draft genome sequence of the grapevine dieback fungus Eutypa lata UCR-EL1.</title>
        <authorList>
            <person name="Blanco-Ulate B."/>
            <person name="Rolshausen P.E."/>
            <person name="Cantu D."/>
        </authorList>
    </citation>
    <scope>NUCLEOTIDE SEQUENCE [LARGE SCALE GENOMIC DNA]</scope>
    <source>
        <strain evidence="5">UCR-EL1</strain>
    </source>
</reference>
<dbReference type="GO" id="GO:0016747">
    <property type="term" value="F:acyltransferase activity, transferring groups other than amino-acyl groups"/>
    <property type="evidence" value="ECO:0007669"/>
    <property type="project" value="InterPro"/>
</dbReference>
<dbReference type="InterPro" id="IPR016181">
    <property type="entry name" value="Acyl_CoA_acyltransferase"/>
</dbReference>
<dbReference type="HOGENOM" id="CLU_1447670_0_0_1"/>
<feature type="domain" description="N-acetyltransferase" evidence="3">
    <location>
        <begin position="23"/>
        <end position="194"/>
    </location>
</feature>
<dbReference type="EMBL" id="KB706272">
    <property type="protein sequence ID" value="EMR68269.1"/>
    <property type="molecule type" value="Genomic_DNA"/>
</dbReference>
<dbReference type="KEGG" id="ela:UCREL1_4719"/>
<accession>M7SPB8</accession>
<dbReference type="PROSITE" id="PS51186">
    <property type="entry name" value="GNAT"/>
    <property type="match status" value="1"/>
</dbReference>
<evidence type="ECO:0000256" key="2">
    <source>
        <dbReference type="ARBA" id="ARBA00023315"/>
    </source>
</evidence>
<keyword evidence="1 4" id="KW-0808">Transferase</keyword>
<name>M7SPB8_EUTLA</name>
<dbReference type="OrthoDB" id="9975416at2759"/>
<dbReference type="Gene3D" id="3.40.630.30">
    <property type="match status" value="1"/>
</dbReference>
<gene>
    <name evidence="4" type="ORF">UCREL1_4719</name>
</gene>